<accession>R4KBA9</accession>
<dbReference type="Proteomes" id="UP000013523">
    <property type="component" value="Chromosome"/>
</dbReference>
<dbReference type="AlphaFoldDB" id="R4KBA9"/>
<evidence type="ECO:0000313" key="2">
    <source>
        <dbReference type="Proteomes" id="UP000013523"/>
    </source>
</evidence>
<dbReference type="PATRIC" id="fig|86416.3.peg.1997"/>
<proteinExistence type="predicted"/>
<dbReference type="eggNOG" id="COG1388">
    <property type="taxonomic scope" value="Bacteria"/>
</dbReference>
<dbReference type="KEGG" id="cpas:Clopa_2025"/>
<reference evidence="1 2" key="1">
    <citation type="submission" date="2012-01" db="EMBL/GenBank/DDBJ databases">
        <title>Complete sequence of chromosome of Clostridium pasteurianum BC1.</title>
        <authorList>
            <consortium name="US DOE Joint Genome Institute"/>
            <person name="Lucas S."/>
            <person name="Han J."/>
            <person name="Lapidus A."/>
            <person name="Cheng J.-F."/>
            <person name="Goodwin L."/>
            <person name="Pitluck S."/>
            <person name="Peters L."/>
            <person name="Mikhailova N."/>
            <person name="Teshima H."/>
            <person name="Detter J.C."/>
            <person name="Han C."/>
            <person name="Tapia R."/>
            <person name="Land M."/>
            <person name="Hauser L."/>
            <person name="Kyrpides N."/>
            <person name="Ivanova N."/>
            <person name="Pagani I."/>
            <person name="Dunn J."/>
            <person name="Taghavi S."/>
            <person name="Francis A."/>
            <person name="van der Lelie D."/>
            <person name="Woyke T."/>
        </authorList>
    </citation>
    <scope>NUCLEOTIDE SEQUENCE [LARGE SCALE GENOMIC DNA]</scope>
    <source>
        <strain evidence="1 2">BC1</strain>
    </source>
</reference>
<dbReference type="HOGENOM" id="CLU_092699_0_0_9"/>
<keyword evidence="2" id="KW-1185">Reference proteome</keyword>
<dbReference type="EMBL" id="CP003261">
    <property type="protein sequence ID" value="AGK96915.1"/>
    <property type="molecule type" value="Genomic_DNA"/>
</dbReference>
<sequence length="210" mass="24667">MYQYPAKTHFHNIRPIYRYYNERYDNHSMKICKTALINKLHMLWEQHIVWTRLTITSILTDSPDVDLVTNRLLQNPVDFERALSPFYGDKIAAEFRKLFTDHLTIAAQLVKAAKAGDTTAAAQAEKNWYANADEIAIFLSRINPYWSQRDWQLMLYDHLKLTKAEAVAILTKNYSESIRLYDEIEKQALEMADIMAEGIIKQFHYKFIPC</sequence>
<evidence type="ECO:0008006" key="3">
    <source>
        <dbReference type="Google" id="ProtNLM"/>
    </source>
</evidence>
<dbReference type="RefSeq" id="WP_015615223.1">
    <property type="nucleotide sequence ID" value="NC_021182.1"/>
</dbReference>
<protein>
    <recommendedName>
        <fullName evidence="3">Acetylglutamate kinase</fullName>
    </recommendedName>
</protein>
<name>R4KBA9_CLOPA</name>
<organism evidence="1 2">
    <name type="scientific">Clostridium pasteurianum BC1</name>
    <dbReference type="NCBI Taxonomy" id="86416"/>
    <lineage>
        <taxon>Bacteria</taxon>
        <taxon>Bacillati</taxon>
        <taxon>Bacillota</taxon>
        <taxon>Clostridia</taxon>
        <taxon>Eubacteriales</taxon>
        <taxon>Clostridiaceae</taxon>
        <taxon>Clostridium</taxon>
    </lineage>
</organism>
<evidence type="ECO:0000313" key="1">
    <source>
        <dbReference type="EMBL" id="AGK96915.1"/>
    </source>
</evidence>
<dbReference type="STRING" id="86416.Clopa_2025"/>
<gene>
    <name evidence="1" type="ORF">Clopa_2025</name>
</gene>